<feature type="compositionally biased region" description="Basic and acidic residues" evidence="1">
    <location>
        <begin position="148"/>
        <end position="157"/>
    </location>
</feature>
<dbReference type="PANTHER" id="PTHR21450">
    <property type="entry name" value="PROTEIN ALTERED PHOSPHATE STARVATION RESPONSE 1"/>
    <property type="match status" value="1"/>
</dbReference>
<dbReference type="EMBL" id="BKCP01005405">
    <property type="protein sequence ID" value="GER37735.1"/>
    <property type="molecule type" value="Genomic_DNA"/>
</dbReference>
<dbReference type="InterPro" id="IPR006868">
    <property type="entry name" value="DUF630"/>
</dbReference>
<feature type="compositionally biased region" description="Basic residues" evidence="1">
    <location>
        <begin position="158"/>
        <end position="171"/>
    </location>
</feature>
<gene>
    <name evidence="4" type="ORF">STAS_14152</name>
</gene>
<organism evidence="4 5">
    <name type="scientific">Striga asiatica</name>
    <name type="common">Asiatic witchweed</name>
    <name type="synonym">Buchnera asiatica</name>
    <dbReference type="NCBI Taxonomy" id="4170"/>
    <lineage>
        <taxon>Eukaryota</taxon>
        <taxon>Viridiplantae</taxon>
        <taxon>Streptophyta</taxon>
        <taxon>Embryophyta</taxon>
        <taxon>Tracheophyta</taxon>
        <taxon>Spermatophyta</taxon>
        <taxon>Magnoliopsida</taxon>
        <taxon>eudicotyledons</taxon>
        <taxon>Gunneridae</taxon>
        <taxon>Pentapetalae</taxon>
        <taxon>asterids</taxon>
        <taxon>lamiids</taxon>
        <taxon>Lamiales</taxon>
        <taxon>Orobanchaceae</taxon>
        <taxon>Buchnereae</taxon>
        <taxon>Striga</taxon>
    </lineage>
</organism>
<feature type="domain" description="DUF632" evidence="2">
    <location>
        <begin position="811"/>
        <end position="1022"/>
    </location>
</feature>
<feature type="region of interest" description="Disordered" evidence="1">
    <location>
        <begin position="334"/>
        <end position="356"/>
    </location>
</feature>
<comment type="caution">
    <text evidence="4">The sequence shown here is derived from an EMBL/GenBank/DDBJ whole genome shotgun (WGS) entry which is preliminary data.</text>
</comment>
<evidence type="ECO:0000259" key="3">
    <source>
        <dbReference type="Pfam" id="PF04783"/>
    </source>
</evidence>
<dbReference type="Pfam" id="PF04783">
    <property type="entry name" value="DUF630"/>
    <property type="match status" value="1"/>
</dbReference>
<evidence type="ECO:0000313" key="5">
    <source>
        <dbReference type="Proteomes" id="UP000325081"/>
    </source>
</evidence>
<dbReference type="Pfam" id="PF04782">
    <property type="entry name" value="DUF632"/>
    <property type="match status" value="2"/>
</dbReference>
<evidence type="ECO:0000313" key="4">
    <source>
        <dbReference type="EMBL" id="GER37735.1"/>
    </source>
</evidence>
<feature type="compositionally biased region" description="Basic and acidic residues" evidence="1">
    <location>
        <begin position="453"/>
        <end position="462"/>
    </location>
</feature>
<feature type="compositionally biased region" description="Basic and acidic residues" evidence="1">
    <location>
        <begin position="80"/>
        <end position="98"/>
    </location>
</feature>
<dbReference type="AlphaFoldDB" id="A0A5A7PXZ9"/>
<evidence type="ECO:0000256" key="1">
    <source>
        <dbReference type="SAM" id="MobiDB-lite"/>
    </source>
</evidence>
<feature type="compositionally biased region" description="Low complexity" evidence="1">
    <location>
        <begin position="65"/>
        <end position="75"/>
    </location>
</feature>
<evidence type="ECO:0000259" key="2">
    <source>
        <dbReference type="Pfam" id="PF04782"/>
    </source>
</evidence>
<feature type="compositionally biased region" description="Low complexity" evidence="1">
    <location>
        <begin position="470"/>
        <end position="484"/>
    </location>
</feature>
<feature type="compositionally biased region" description="Low complexity" evidence="1">
    <location>
        <begin position="379"/>
        <end position="389"/>
    </location>
</feature>
<accession>A0A5A7PXZ9</accession>
<keyword evidence="5" id="KW-1185">Reference proteome</keyword>
<feature type="compositionally biased region" description="Basic and acidic residues" evidence="1">
    <location>
        <begin position="424"/>
        <end position="433"/>
    </location>
</feature>
<sequence length="1145" mass="128862">MGCGGSKAEDLPLVVRCRERRDLIRAAANHRYALAAAHISYFRSLRDVGDALRRFVDEELVTAASSSNSSFSSPSLTLPRDSKQKHGNADESSRHLRDFDEEDEDDDESHLHISDSSSDADFDDDYLHHHHHPPPNNHYPPQHKHQQQQHESEENAHLHHNHKHQAHKGKKKGSDSESSHFHSEEESSPHYPRAGFHGYGNNQDREPETSFHYPGGANFRGYGSGFGDGYGNDPFSDLPHSHSFHYPPQQASTSYGAPYMDQWDQTAAPPPWYYSNNTNVFYMKKGAPAAQTVVHVPPPEPAQGYSDLYWNPAYGNLGYGANYGYAAVGMRNNEAGRESRQKEAPPPPSPKASGWDFFNPFNGLENGFENGYEDLYSGKRYGYRSSSSSPDSAEVREREGIPDLEEETESEVYNNKEVLKGNNKMKDKGKGKSVENSSRSMPHQGGESSLGKEPFRKSEGRPKPVPVHNSKSSSRSVPSSSSLESENDKKFVPLQQKKGSAKLSMPSEFSDKSGKKPSVPLPQYKTGSEKNSIPPHYSEKSVKVKPSIPLPEDEGSSSIEMEGSISSSSDENSSRSPENVVLERVDEGFVRRKGVIFEVEEVSKQDGESSKLSSVTLLSPRGNRDLREVVAEIRDEFEMAAAYGKEVAVMLEVGKVPYQPSFLKVRILEEDGVQTIIRSRMLYSLSPSLSSRDPPSLESARLASKTMKLAKSYFDDVGQNVDTKACNLSSTLDKLYAWEKKLYKEVKLRTTWTICIHKLIQVVLMDEKTYWHVACNGDYSTENNSWDIIKLNFTASHIYATPLLQFKLAKVLDEEKLRVVYEKQCKRLKILDEEGAEPIKIDATRASIRRLLTKLDVSVKAIDAISIRIHKLRDEELQPQVAELIHGFIRMWKSMLKCHQKQFQAVMDSKMRRLRANTASHSGHDPASRASARLERELRAWCSRFNDWINSQKSYVESLNGWLLHCLHYKPEETPDGPIPYSPGRLGAPPIFVICNDWAQAMRAVSEARVADAMNTFAASLRQLWEKQDEEDRQRVKAEYLSKDYKKRVEEEKKGLRMVVQSDSSNSGGGVSRLDDLKVDLDSMKERVAEERVKHKDAMKLVNDAASRSLQGGLVPIFKALESFTKEALNAHEHVRFERPSGPGS</sequence>
<proteinExistence type="predicted"/>
<name>A0A5A7PXZ9_STRAF</name>
<reference evidence="5" key="1">
    <citation type="journal article" date="2019" name="Curr. Biol.">
        <title>Genome Sequence of Striga asiatica Provides Insight into the Evolution of Plant Parasitism.</title>
        <authorList>
            <person name="Yoshida S."/>
            <person name="Kim S."/>
            <person name="Wafula E.K."/>
            <person name="Tanskanen J."/>
            <person name="Kim Y.M."/>
            <person name="Honaas L."/>
            <person name="Yang Z."/>
            <person name="Spallek T."/>
            <person name="Conn C.E."/>
            <person name="Ichihashi Y."/>
            <person name="Cheong K."/>
            <person name="Cui S."/>
            <person name="Der J.P."/>
            <person name="Gundlach H."/>
            <person name="Jiao Y."/>
            <person name="Hori C."/>
            <person name="Ishida J.K."/>
            <person name="Kasahara H."/>
            <person name="Kiba T."/>
            <person name="Kim M.S."/>
            <person name="Koo N."/>
            <person name="Laohavisit A."/>
            <person name="Lee Y.H."/>
            <person name="Lumba S."/>
            <person name="McCourt P."/>
            <person name="Mortimer J.C."/>
            <person name="Mutuku J.M."/>
            <person name="Nomura T."/>
            <person name="Sasaki-Sekimoto Y."/>
            <person name="Seto Y."/>
            <person name="Wang Y."/>
            <person name="Wakatake T."/>
            <person name="Sakakibara H."/>
            <person name="Demura T."/>
            <person name="Yamaguchi S."/>
            <person name="Yoneyama K."/>
            <person name="Manabe R.I."/>
            <person name="Nelson D.C."/>
            <person name="Schulman A.H."/>
            <person name="Timko M.P."/>
            <person name="dePamphilis C.W."/>
            <person name="Choi D."/>
            <person name="Shirasu K."/>
        </authorList>
    </citation>
    <scope>NUCLEOTIDE SEQUENCE [LARGE SCALE GENOMIC DNA]</scope>
    <source>
        <strain evidence="5">cv. UVA1</strain>
    </source>
</reference>
<feature type="domain" description="DUF630" evidence="3">
    <location>
        <begin position="1"/>
        <end position="59"/>
    </location>
</feature>
<feature type="domain" description="DUF632" evidence="2">
    <location>
        <begin position="626"/>
        <end position="749"/>
    </location>
</feature>
<feature type="compositionally biased region" description="Low complexity" evidence="1">
    <location>
        <begin position="556"/>
        <end position="579"/>
    </location>
</feature>
<dbReference type="Proteomes" id="UP000325081">
    <property type="component" value="Unassembled WGS sequence"/>
</dbReference>
<feature type="compositionally biased region" description="Acidic residues" evidence="1">
    <location>
        <begin position="99"/>
        <end position="108"/>
    </location>
</feature>
<feature type="region of interest" description="Disordered" evidence="1">
    <location>
        <begin position="63"/>
        <end position="216"/>
    </location>
</feature>
<feature type="region of interest" description="Disordered" evidence="1">
    <location>
        <begin position="379"/>
        <end position="579"/>
    </location>
</feature>
<dbReference type="OrthoDB" id="1925648at2759"/>
<dbReference type="InterPro" id="IPR006867">
    <property type="entry name" value="DUF632"/>
</dbReference>
<feature type="compositionally biased region" description="Basic and acidic residues" evidence="1">
    <location>
        <begin position="334"/>
        <end position="343"/>
    </location>
</feature>
<feature type="compositionally biased region" description="Basic and acidic residues" evidence="1">
    <location>
        <begin position="172"/>
        <end position="188"/>
    </location>
</feature>
<dbReference type="PANTHER" id="PTHR21450:SF2">
    <property type="entry name" value="FAMILY PROTEIN, PUTATIVE (DUF630 AND DUF632)-RELATED"/>
    <property type="match status" value="1"/>
</dbReference>
<protein>
    <submittedName>
        <fullName evidence="4">Uncharacterized protein</fullName>
    </submittedName>
</protein>